<comment type="caution">
    <text evidence="1">The sequence shown here is derived from an EMBL/GenBank/DDBJ whole genome shotgun (WGS) entry which is preliminary data.</text>
</comment>
<accession>A0A0A0D9Y0</accession>
<gene>
    <name evidence="1" type="ORF">P409_08830</name>
</gene>
<protein>
    <submittedName>
        <fullName evidence="1">Uncharacterized protein</fullName>
    </submittedName>
</protein>
<dbReference type="EMBL" id="JANX01000075">
    <property type="protein sequence ID" value="KGM34693.1"/>
    <property type="molecule type" value="Genomic_DNA"/>
</dbReference>
<dbReference type="RefSeq" id="WP_034834429.1">
    <property type="nucleotide sequence ID" value="NZ_JANX01000075.1"/>
</dbReference>
<name>A0A0A0D9Y0_9PROT</name>
<organism evidence="1 2">
    <name type="scientific">Inquilinus limosus MP06</name>
    <dbReference type="NCBI Taxonomy" id="1398085"/>
    <lineage>
        <taxon>Bacteria</taxon>
        <taxon>Pseudomonadati</taxon>
        <taxon>Pseudomonadota</taxon>
        <taxon>Alphaproteobacteria</taxon>
        <taxon>Rhodospirillales</taxon>
        <taxon>Rhodospirillaceae</taxon>
        <taxon>Inquilinus</taxon>
    </lineage>
</organism>
<dbReference type="Proteomes" id="UP000029995">
    <property type="component" value="Unassembled WGS sequence"/>
</dbReference>
<proteinExistence type="predicted"/>
<dbReference type="AlphaFoldDB" id="A0A0A0D9Y0"/>
<reference evidence="1 2" key="1">
    <citation type="submission" date="2014-01" db="EMBL/GenBank/DDBJ databases">
        <title>Genome sequence determination for a cystic fibrosis isolate, Inquilinus limosus.</title>
        <authorList>
            <person name="Pino M."/>
            <person name="Di Conza J."/>
            <person name="Gutkind G."/>
        </authorList>
    </citation>
    <scope>NUCLEOTIDE SEQUENCE [LARGE SCALE GENOMIC DNA]</scope>
    <source>
        <strain evidence="1 2">MP06</strain>
    </source>
</reference>
<evidence type="ECO:0000313" key="2">
    <source>
        <dbReference type="Proteomes" id="UP000029995"/>
    </source>
</evidence>
<sequence length="93" mass="9894">MPARKNPGGGVKQDKIWRDAIHRAVKRRMGGEGNPQALDQLADQLVAAGLGGDVSALKEIGDRLDGKPKQQVEHSGEDGGPLRVEVIRFSAGD</sequence>
<evidence type="ECO:0000313" key="1">
    <source>
        <dbReference type="EMBL" id="KGM34693.1"/>
    </source>
</evidence>